<keyword evidence="1" id="KW-0813">Transport</keyword>
<feature type="transmembrane region" description="Helical" evidence="2">
    <location>
        <begin position="107"/>
        <end position="130"/>
    </location>
</feature>
<keyword evidence="5" id="KW-1185">Reference proteome</keyword>
<dbReference type="Proteomes" id="UP000722121">
    <property type="component" value="Unassembled WGS sequence"/>
</dbReference>
<name>A0ABS3APK1_9BACT</name>
<feature type="transmembrane region" description="Helical" evidence="2">
    <location>
        <begin position="455"/>
        <end position="477"/>
    </location>
</feature>
<feature type="transmembrane region" description="Helical" evidence="2">
    <location>
        <begin position="320"/>
        <end position="342"/>
    </location>
</feature>
<evidence type="ECO:0000313" key="4">
    <source>
        <dbReference type="EMBL" id="MBN4066595.1"/>
    </source>
</evidence>
<organism evidence="4 5">
    <name type="scientific">Simkania negevensis</name>
    <dbReference type="NCBI Taxonomy" id="83561"/>
    <lineage>
        <taxon>Bacteria</taxon>
        <taxon>Pseudomonadati</taxon>
        <taxon>Chlamydiota</taxon>
        <taxon>Chlamydiia</taxon>
        <taxon>Parachlamydiales</taxon>
        <taxon>Simkaniaceae</taxon>
        <taxon>Simkania</taxon>
    </lineage>
</organism>
<feature type="transmembrane region" description="Helical" evidence="2">
    <location>
        <begin position="142"/>
        <end position="169"/>
    </location>
</feature>
<feature type="transmembrane region" description="Helical" evidence="2">
    <location>
        <begin position="362"/>
        <end position="380"/>
    </location>
</feature>
<dbReference type="InterPro" id="IPR023616">
    <property type="entry name" value="Cyt_c_oxase-like_su1_dom"/>
</dbReference>
<dbReference type="Gene3D" id="1.20.210.10">
    <property type="entry name" value="Cytochrome c oxidase-like, subunit I domain"/>
    <property type="match status" value="1"/>
</dbReference>
<feature type="domain" description="Cytochrome oxidase subunit I profile" evidence="3">
    <location>
        <begin position="36"/>
        <end position="490"/>
    </location>
</feature>
<feature type="transmembrane region" description="Helical" evidence="2">
    <location>
        <begin position="286"/>
        <end position="308"/>
    </location>
</feature>
<keyword evidence="2" id="KW-1133">Transmembrane helix</keyword>
<proteinExistence type="predicted"/>
<keyword evidence="1" id="KW-0679">Respiratory chain</keyword>
<keyword evidence="1" id="KW-0249">Electron transport</keyword>
<comment type="caution">
    <text evidence="4">The sequence shown here is derived from an EMBL/GenBank/DDBJ whole genome shotgun (WGS) entry which is preliminary data.</text>
</comment>
<dbReference type="PROSITE" id="PS50855">
    <property type="entry name" value="COX1"/>
    <property type="match status" value="1"/>
</dbReference>
<dbReference type="SUPFAM" id="SSF81442">
    <property type="entry name" value="Cytochrome c oxidase subunit I-like"/>
    <property type="match status" value="1"/>
</dbReference>
<feature type="transmembrane region" description="Helical" evidence="2">
    <location>
        <begin position="75"/>
        <end position="95"/>
    </location>
</feature>
<evidence type="ECO:0000256" key="1">
    <source>
        <dbReference type="ARBA" id="ARBA00022660"/>
    </source>
</evidence>
<protein>
    <submittedName>
        <fullName evidence="4">Cbb3-type cytochrome c oxidase subunit I</fullName>
    </submittedName>
</protein>
<dbReference type="Pfam" id="PF00115">
    <property type="entry name" value="COX1"/>
    <property type="match status" value="1"/>
</dbReference>
<sequence>MNDEHIEEKLEVKVDAPRKPIVYDDRPVKQMLYPALIFLVIFMAMGVFMAFNVFVFPNTFIGEYISFGRLRPVHVNGILLLFLIPANMGLLYYIVPRLCGCPLWNYKLATVANILWWASTFLSTFSFPFGTNFGWEYDEHPMFILGFIPIKPTIGLAWVLFGVVIFGTIACRRFRKMYVSLWYTMGTIIWTAFTFVFAGILIEQVAPGGISRVNINFFYIHNLVGLTFTPMGVAIAYYFIPKAANTPLYSHRLSMIGFWSIAFFYAWVGAHHIIHGPISQWLQTMSIIFSIWLFIPVWTVVANFFLTLKGQWHKYSQDATIRFLMMGTFFYLVTCIQGPIQALRNINEVTSKTDWIIGHSHISLYGTFAFFAFGGIYYALPRVANKPLWSHTLANWHFTTNLIGSFLFLLALFVGGFLQGLQWADWANGATYAQFQYNLAKIPFLQTIVDMWPWWLMRAIGGSLILFGNLLFVINMFNTILLDPREGETQ</sequence>
<keyword evidence="2" id="KW-0812">Transmembrane</keyword>
<evidence type="ECO:0000313" key="5">
    <source>
        <dbReference type="Proteomes" id="UP000722121"/>
    </source>
</evidence>
<dbReference type="InterPro" id="IPR036927">
    <property type="entry name" value="Cyt_c_oxase-like_su1_sf"/>
</dbReference>
<feature type="transmembrane region" description="Helical" evidence="2">
    <location>
        <begin position="181"/>
        <end position="202"/>
    </location>
</feature>
<feature type="transmembrane region" description="Helical" evidence="2">
    <location>
        <begin position="32"/>
        <end position="55"/>
    </location>
</feature>
<evidence type="ECO:0000259" key="3">
    <source>
        <dbReference type="PROSITE" id="PS50855"/>
    </source>
</evidence>
<dbReference type="PANTHER" id="PTHR10422:SF29">
    <property type="entry name" value="CYTOCHROME C OXIDASE SUBUNIT 1 HOMOLOG, BACTEROID"/>
    <property type="match status" value="1"/>
</dbReference>
<dbReference type="EMBL" id="JAFITR010000009">
    <property type="protein sequence ID" value="MBN4066595.1"/>
    <property type="molecule type" value="Genomic_DNA"/>
</dbReference>
<accession>A0ABS3APK1</accession>
<reference evidence="4 5" key="1">
    <citation type="submission" date="2021-02" db="EMBL/GenBank/DDBJ databases">
        <title>Activity-based single-cell genomes from oceanic crustal fluid captures similar information to metagenomic and metatranscriptomic surveys with orders of magnitude less sampling.</title>
        <authorList>
            <person name="D'Angelo T.S."/>
            <person name="Orcutt B.N."/>
        </authorList>
    </citation>
    <scope>NUCLEOTIDE SEQUENCE [LARGE SCALE GENOMIC DNA]</scope>
    <source>
        <strain evidence="4">AH-315-G07</strain>
    </source>
</reference>
<feature type="transmembrane region" description="Helical" evidence="2">
    <location>
        <begin position="217"/>
        <end position="240"/>
    </location>
</feature>
<dbReference type="InterPro" id="IPR000883">
    <property type="entry name" value="Cyt_C_Oxase_1"/>
</dbReference>
<gene>
    <name evidence="4" type="ORF">JYU14_00740</name>
</gene>
<dbReference type="PANTHER" id="PTHR10422">
    <property type="entry name" value="CYTOCHROME C OXIDASE SUBUNIT 1"/>
    <property type="match status" value="1"/>
</dbReference>
<keyword evidence="2" id="KW-0472">Membrane</keyword>
<feature type="transmembrane region" description="Helical" evidence="2">
    <location>
        <begin position="252"/>
        <end position="274"/>
    </location>
</feature>
<evidence type="ECO:0000256" key="2">
    <source>
        <dbReference type="SAM" id="Phobius"/>
    </source>
</evidence>
<feature type="transmembrane region" description="Helical" evidence="2">
    <location>
        <begin position="401"/>
        <end position="421"/>
    </location>
</feature>